<gene>
    <name evidence="2" type="ORF">UFOVP361_88</name>
</gene>
<reference evidence="2" key="1">
    <citation type="submission" date="2020-05" db="EMBL/GenBank/DDBJ databases">
        <authorList>
            <person name="Chiriac C."/>
            <person name="Salcher M."/>
            <person name="Ghai R."/>
            <person name="Kavagutti S V."/>
        </authorList>
    </citation>
    <scope>NUCLEOTIDE SEQUENCE</scope>
</reference>
<organism evidence="2">
    <name type="scientific">uncultured Caudovirales phage</name>
    <dbReference type="NCBI Taxonomy" id="2100421"/>
    <lineage>
        <taxon>Viruses</taxon>
        <taxon>Duplodnaviria</taxon>
        <taxon>Heunggongvirae</taxon>
        <taxon>Uroviricota</taxon>
        <taxon>Caudoviricetes</taxon>
        <taxon>Peduoviridae</taxon>
        <taxon>Maltschvirus</taxon>
        <taxon>Maltschvirus maltsch</taxon>
    </lineage>
</organism>
<proteinExistence type="predicted"/>
<name>A0A6J7WZJ7_9CAUD</name>
<protein>
    <recommendedName>
        <fullName evidence="1">DUF8033 domain-containing protein</fullName>
    </recommendedName>
</protein>
<dbReference type="EMBL" id="LR798301">
    <property type="protein sequence ID" value="CAB5222288.1"/>
    <property type="molecule type" value="Genomic_DNA"/>
</dbReference>
<accession>A0A6J7WZJ7</accession>
<dbReference type="InterPro" id="IPR058346">
    <property type="entry name" value="DUF8033"/>
</dbReference>
<evidence type="ECO:0000313" key="2">
    <source>
        <dbReference type="EMBL" id="CAB5222288.1"/>
    </source>
</evidence>
<evidence type="ECO:0000259" key="1">
    <source>
        <dbReference type="Pfam" id="PF26096"/>
    </source>
</evidence>
<dbReference type="Pfam" id="PF26096">
    <property type="entry name" value="DUF8033"/>
    <property type="match status" value="1"/>
</dbReference>
<feature type="domain" description="DUF8033" evidence="1">
    <location>
        <begin position="48"/>
        <end position="97"/>
    </location>
</feature>
<sequence length="105" mass="11506">MAKPIRVSGRQAYEPISRREAFVTQGALSARTHTGPGDQLNFGKMSEGSQSMIKALNDIDYVVHSYATPIGVHSESQGWVIPEDKYSVTTSRHQGQLRRGASMGE</sequence>